<organism evidence="5 6">
    <name type="scientific">Viridibacillus arvi</name>
    <dbReference type="NCBI Taxonomy" id="263475"/>
    <lineage>
        <taxon>Bacteria</taxon>
        <taxon>Bacillati</taxon>
        <taxon>Bacillota</taxon>
        <taxon>Bacilli</taxon>
        <taxon>Bacillales</taxon>
        <taxon>Caryophanaceae</taxon>
        <taxon>Viridibacillus</taxon>
    </lineage>
</organism>
<dbReference type="CDD" id="cd01068">
    <property type="entry name" value="globin_sensor"/>
    <property type="match status" value="1"/>
</dbReference>
<keyword evidence="6" id="KW-1185">Reference proteome</keyword>
<evidence type="ECO:0000259" key="4">
    <source>
        <dbReference type="PROSITE" id="PS50111"/>
    </source>
</evidence>
<dbReference type="Pfam" id="PF11563">
    <property type="entry name" value="Protoglobin"/>
    <property type="match status" value="1"/>
</dbReference>
<dbReference type="OrthoDB" id="266313at2"/>
<dbReference type="InterPro" id="IPR004089">
    <property type="entry name" value="MCPsignal_dom"/>
</dbReference>
<dbReference type="PANTHER" id="PTHR32089">
    <property type="entry name" value="METHYL-ACCEPTING CHEMOTAXIS PROTEIN MCPB"/>
    <property type="match status" value="1"/>
</dbReference>
<evidence type="ECO:0000313" key="5">
    <source>
        <dbReference type="EMBL" id="KOO49850.1"/>
    </source>
</evidence>
<sequence length="431" mass="48944">MLSFKRNRVNKMILPEVDITKTGIFISDQERLHQIDLLNLKNEDLHIARQLKPTVEKHIVEIVEQFYASIETVASLKELIQQHSSGERLRQTLRHHVIEMFDGIIDDTFIEKRARVAKVHVRIGLYPKWYLAAFQKIEHNLIEKIYDLELETTLERTVINSVKKIISFEQQIVLEEYDQFSDQLLEQQQEKTRMHVKNVIGSISSNLESHSFHTSESVDTLIASTSEVNKHLKSSIQDAKGTREASEKGYKQMLLLKKHTNKINEKTNEMSKMIQELDSSSSEIHAVIEIVKNIAGQTNLLALNSAIEAARAGEHGKGFAVVADEVRKLADQTKKSVEQIASLIGMSSGVTSEVVTAIQDIQNLVTNGIEENEKSMQEFENIGKAVNLTIQDFQEVEQRMDILSNVVTTIGETSEQLKQAATELETTVRKF</sequence>
<name>A0A0M0LFH7_9BACL</name>
<evidence type="ECO:0000256" key="1">
    <source>
        <dbReference type="ARBA" id="ARBA00023224"/>
    </source>
</evidence>
<dbReference type="GO" id="GO:0019825">
    <property type="term" value="F:oxygen binding"/>
    <property type="evidence" value="ECO:0007669"/>
    <property type="project" value="InterPro"/>
</dbReference>
<dbReference type="InterPro" id="IPR012292">
    <property type="entry name" value="Globin/Proto"/>
</dbReference>
<proteinExistence type="predicted"/>
<dbReference type="PATRIC" id="fig|263475.3.peg.4513"/>
<feature type="domain" description="Methyl-accepting transducer" evidence="4">
    <location>
        <begin position="214"/>
        <end position="425"/>
    </location>
</feature>
<evidence type="ECO:0000256" key="2">
    <source>
        <dbReference type="PROSITE-ProRule" id="PRU00284"/>
    </source>
</evidence>
<dbReference type="SUPFAM" id="SSF58104">
    <property type="entry name" value="Methyl-accepting chemotaxis protein (MCP) signaling domain"/>
    <property type="match status" value="1"/>
</dbReference>
<keyword evidence="3" id="KW-0175">Coiled coil</keyword>
<dbReference type="PANTHER" id="PTHR32089:SF118">
    <property type="entry name" value="HEME-BASED AEROTACTIC TRANSDUCER HEMAT"/>
    <property type="match status" value="1"/>
</dbReference>
<evidence type="ECO:0000256" key="3">
    <source>
        <dbReference type="SAM" id="Coils"/>
    </source>
</evidence>
<dbReference type="GO" id="GO:0007165">
    <property type="term" value="P:signal transduction"/>
    <property type="evidence" value="ECO:0007669"/>
    <property type="project" value="UniProtKB-KW"/>
</dbReference>
<keyword evidence="1 2" id="KW-0807">Transducer</keyword>
<gene>
    <name evidence="5" type="ORF">AMD00_16160</name>
</gene>
<dbReference type="InterPro" id="IPR009050">
    <property type="entry name" value="Globin-like_sf"/>
</dbReference>
<dbReference type="EMBL" id="LILB01000005">
    <property type="protein sequence ID" value="KOO49850.1"/>
    <property type="molecule type" value="Genomic_DNA"/>
</dbReference>
<dbReference type="SMART" id="SM00283">
    <property type="entry name" value="MA"/>
    <property type="match status" value="1"/>
</dbReference>
<dbReference type="Gene3D" id="1.10.490.10">
    <property type="entry name" value="Globins"/>
    <property type="match status" value="1"/>
</dbReference>
<accession>A0A0M0LFH7</accession>
<dbReference type="Pfam" id="PF00015">
    <property type="entry name" value="MCPsignal"/>
    <property type="match status" value="1"/>
</dbReference>
<dbReference type="GO" id="GO:0016020">
    <property type="term" value="C:membrane"/>
    <property type="evidence" value="ECO:0007669"/>
    <property type="project" value="InterPro"/>
</dbReference>
<dbReference type="GO" id="GO:0020037">
    <property type="term" value="F:heme binding"/>
    <property type="evidence" value="ECO:0007669"/>
    <property type="project" value="InterPro"/>
</dbReference>
<dbReference type="InterPro" id="IPR044398">
    <property type="entry name" value="Globin-sensor_dom"/>
</dbReference>
<feature type="coiled-coil region" evidence="3">
    <location>
        <begin position="256"/>
        <end position="283"/>
    </location>
</feature>
<dbReference type="GeneID" id="301137629"/>
<dbReference type="SUPFAM" id="SSF46458">
    <property type="entry name" value="Globin-like"/>
    <property type="match status" value="1"/>
</dbReference>
<dbReference type="AlphaFoldDB" id="A0A0M0LFH7"/>
<dbReference type="STRING" id="263475.AMD00_16160"/>
<dbReference type="InterPro" id="IPR039379">
    <property type="entry name" value="Protoglobin_sensor_dom"/>
</dbReference>
<dbReference type="Gene3D" id="1.10.287.950">
    <property type="entry name" value="Methyl-accepting chemotaxis protein"/>
    <property type="match status" value="1"/>
</dbReference>
<comment type="caution">
    <text evidence="5">The sequence shown here is derived from an EMBL/GenBank/DDBJ whole genome shotgun (WGS) entry which is preliminary data.</text>
</comment>
<dbReference type="PROSITE" id="PS50111">
    <property type="entry name" value="CHEMOTAXIS_TRANSDUC_2"/>
    <property type="match status" value="1"/>
</dbReference>
<evidence type="ECO:0000313" key="6">
    <source>
        <dbReference type="Proteomes" id="UP000036867"/>
    </source>
</evidence>
<dbReference type="RefSeq" id="WP_157059269.1">
    <property type="nucleotide sequence ID" value="NZ_LILB01000005.1"/>
</dbReference>
<reference evidence="6" key="1">
    <citation type="submission" date="2015-08" db="EMBL/GenBank/DDBJ databases">
        <title>Fjat-10028 dsm 16317.</title>
        <authorList>
            <person name="Liu B."/>
            <person name="Wang J."/>
            <person name="Zhu Y."/>
            <person name="Liu G."/>
            <person name="Chen Q."/>
            <person name="Chen Z."/>
            <person name="Lan J."/>
            <person name="Che J."/>
            <person name="Ge C."/>
            <person name="Shi H."/>
            <person name="Pan Z."/>
            <person name="Liu X."/>
        </authorList>
    </citation>
    <scope>NUCLEOTIDE SEQUENCE [LARGE SCALE GENOMIC DNA]</scope>
    <source>
        <strain evidence="6">DSM 16317</strain>
    </source>
</reference>
<protein>
    <submittedName>
        <fullName evidence="5">Chemotaxis protein</fullName>
    </submittedName>
</protein>
<dbReference type="Proteomes" id="UP000036867">
    <property type="component" value="Unassembled WGS sequence"/>
</dbReference>